<proteinExistence type="predicted"/>
<name>A0ABX6YG27_9MICO</name>
<evidence type="ECO:0000256" key="1">
    <source>
        <dbReference type="SAM" id="MobiDB-lite"/>
    </source>
</evidence>
<dbReference type="Proteomes" id="UP000662814">
    <property type="component" value="Chromosome"/>
</dbReference>
<sequence>MDCLGIVSPQNHTLMRLDGEPDDIDTRGDYLKELGETMETTATALKKIGEGTHQISEAVDKVREASNDIHSDLSDAGIRYTGTGKALIAYAEILRAAKRDIDPLVEEIKTAQTSVSTAAETRNDAQGAVSDNNTTWIWEEEASDAEKESAQSDLTDAESALSTARSTLEGLWGEFDGHYVTWEEGYDAAVKGIETAIANADNNDGWFADLMKVLNAICFVLAVVAIFVSGPIAGIILIVTTVVAVVQLSRDIYALTQGEGSWGDVIIGAVGLIPFGGGVTRIVGRGGRGLVNAMGRGGDDLVGGLRAAGRGSGRQTVSELSGAWRNATAGPRSIPVRNEFGMVTPRVPVAPTAMNNAAHNIYGLTHPQTVMDAVNNASSLNGLYTSTRDYSNQLIFDRPYNEANAGY</sequence>
<evidence type="ECO:0000259" key="3">
    <source>
        <dbReference type="Pfam" id="PF21725"/>
    </source>
</evidence>
<reference evidence="4 5" key="1">
    <citation type="submission" date="2020-12" db="EMBL/GenBank/DDBJ databases">
        <title>Microbacterium sp. HY060.</title>
        <authorList>
            <person name="Zhou J."/>
        </authorList>
    </citation>
    <scope>NUCLEOTIDE SEQUENCE [LARGE SCALE GENOMIC DNA]</scope>
    <source>
        <strain evidence="4 5">HY60</strain>
    </source>
</reference>
<keyword evidence="2" id="KW-1133">Transmembrane helix</keyword>
<dbReference type="InterPro" id="IPR049082">
    <property type="entry name" value="T7SS_signal"/>
</dbReference>
<dbReference type="RefSeq" id="WP_166991190.1">
    <property type="nucleotide sequence ID" value="NZ_CP061169.1"/>
</dbReference>
<evidence type="ECO:0000256" key="2">
    <source>
        <dbReference type="SAM" id="Phobius"/>
    </source>
</evidence>
<feature type="transmembrane region" description="Helical" evidence="2">
    <location>
        <begin position="216"/>
        <end position="245"/>
    </location>
</feature>
<organism evidence="4 5">
    <name type="scientific">Paramicrobacterium chengjingii</name>
    <dbReference type="NCBI Taxonomy" id="2769067"/>
    <lineage>
        <taxon>Bacteria</taxon>
        <taxon>Bacillati</taxon>
        <taxon>Actinomycetota</taxon>
        <taxon>Actinomycetes</taxon>
        <taxon>Micrococcales</taxon>
        <taxon>Microbacteriaceae</taxon>
        <taxon>Paramicrobacterium</taxon>
    </lineage>
</organism>
<keyword evidence="5" id="KW-1185">Reference proteome</keyword>
<gene>
    <name evidence="4" type="ORF">HCR76_12960</name>
</gene>
<feature type="transmembrane region" description="Helical" evidence="2">
    <location>
        <begin position="265"/>
        <end position="284"/>
    </location>
</feature>
<evidence type="ECO:0000313" key="5">
    <source>
        <dbReference type="Proteomes" id="UP000662814"/>
    </source>
</evidence>
<keyword evidence="2" id="KW-0472">Membrane</keyword>
<protein>
    <recommendedName>
        <fullName evidence="3">Putative T7SS secretion signal domain-containing protein</fullName>
    </recommendedName>
</protein>
<keyword evidence="2" id="KW-0812">Transmembrane</keyword>
<dbReference type="Pfam" id="PF21725">
    <property type="entry name" value="T7SS_signal"/>
    <property type="match status" value="1"/>
</dbReference>
<dbReference type="EMBL" id="CP061169">
    <property type="protein sequence ID" value="QPZ37722.1"/>
    <property type="molecule type" value="Genomic_DNA"/>
</dbReference>
<dbReference type="SUPFAM" id="SSF74748">
    <property type="entry name" value="Variable surface antigen VlsE"/>
    <property type="match status" value="1"/>
</dbReference>
<accession>A0ABX6YG27</accession>
<feature type="domain" description="Putative T7SS secretion signal" evidence="3">
    <location>
        <begin position="18"/>
        <end position="166"/>
    </location>
</feature>
<feature type="region of interest" description="Disordered" evidence="1">
    <location>
        <begin position="116"/>
        <end position="135"/>
    </location>
</feature>
<evidence type="ECO:0000313" key="4">
    <source>
        <dbReference type="EMBL" id="QPZ37722.1"/>
    </source>
</evidence>